<evidence type="ECO:0000256" key="1">
    <source>
        <dbReference type="ARBA" id="ARBA00022741"/>
    </source>
</evidence>
<dbReference type="SMART" id="SM00833">
    <property type="entry name" value="CobW_C"/>
    <property type="match status" value="1"/>
</dbReference>
<dbReference type="InterPro" id="IPR036627">
    <property type="entry name" value="CobW-likC_sf"/>
</dbReference>
<dbReference type="RefSeq" id="WP_119664719.1">
    <property type="nucleotide sequence ID" value="NZ_QXJK01000005.1"/>
</dbReference>
<comment type="similarity">
    <text evidence="4">Belongs to the SIMIBI class G3E GTPase family. ZNG1 subfamily.</text>
</comment>
<keyword evidence="9" id="KW-1185">Reference proteome</keyword>
<dbReference type="SUPFAM" id="SSF52540">
    <property type="entry name" value="P-loop containing nucleoside triphosphate hydrolases"/>
    <property type="match status" value="1"/>
</dbReference>
<evidence type="ECO:0000256" key="2">
    <source>
        <dbReference type="ARBA" id="ARBA00022801"/>
    </source>
</evidence>
<accession>A0A418Q6X0</accession>
<feature type="region of interest" description="Disordered" evidence="6">
    <location>
        <begin position="1"/>
        <end position="30"/>
    </location>
</feature>
<dbReference type="PANTHER" id="PTHR43603:SF1">
    <property type="entry name" value="ZINC-REGULATED GTPASE METALLOPROTEIN ACTIVATOR 1"/>
    <property type="match status" value="1"/>
</dbReference>
<evidence type="ECO:0000256" key="4">
    <source>
        <dbReference type="ARBA" id="ARBA00034320"/>
    </source>
</evidence>
<dbReference type="Gene3D" id="3.40.50.300">
    <property type="entry name" value="P-loop containing nucleotide triphosphate hydrolases"/>
    <property type="match status" value="1"/>
</dbReference>
<feature type="compositionally biased region" description="Low complexity" evidence="6">
    <location>
        <begin position="1"/>
        <end position="21"/>
    </location>
</feature>
<evidence type="ECO:0000313" key="9">
    <source>
        <dbReference type="Proteomes" id="UP000285278"/>
    </source>
</evidence>
<organism evidence="8 9">
    <name type="scientific">Corynebacterium falsenii</name>
    <dbReference type="NCBI Taxonomy" id="108486"/>
    <lineage>
        <taxon>Bacteria</taxon>
        <taxon>Bacillati</taxon>
        <taxon>Actinomycetota</taxon>
        <taxon>Actinomycetes</taxon>
        <taxon>Mycobacteriales</taxon>
        <taxon>Corynebacteriaceae</taxon>
        <taxon>Corynebacterium</taxon>
    </lineage>
</organism>
<name>A0A418Q6X0_9CORY</name>
<dbReference type="InterPro" id="IPR011629">
    <property type="entry name" value="CobW-like_C"/>
</dbReference>
<dbReference type="EMBL" id="QXJK01000005">
    <property type="protein sequence ID" value="RIX34857.1"/>
    <property type="molecule type" value="Genomic_DNA"/>
</dbReference>
<dbReference type="OrthoDB" id="9808822at2"/>
<dbReference type="CDD" id="cd03112">
    <property type="entry name" value="CobW-like"/>
    <property type="match status" value="1"/>
</dbReference>
<dbReference type="InterPro" id="IPR003495">
    <property type="entry name" value="CobW/HypB/UreG_nucleotide-bd"/>
</dbReference>
<evidence type="ECO:0000256" key="5">
    <source>
        <dbReference type="ARBA" id="ARBA00049117"/>
    </source>
</evidence>
<reference evidence="8 9" key="1">
    <citation type="submission" date="2018-09" db="EMBL/GenBank/DDBJ databases">
        <title>Optimization and identification of Corynebacterium falsenii FN1-14 from fish paste.</title>
        <authorList>
            <person name="Daroonpunt R."/>
            <person name="Tanasupawat S."/>
        </authorList>
    </citation>
    <scope>NUCLEOTIDE SEQUENCE [LARGE SCALE GENOMIC DNA]</scope>
    <source>
        <strain evidence="8 9">FN1-14</strain>
    </source>
</reference>
<dbReference type="Pfam" id="PF07683">
    <property type="entry name" value="CobW_C"/>
    <property type="match status" value="1"/>
</dbReference>
<protein>
    <submittedName>
        <fullName evidence="8">GTP-binding protein</fullName>
    </submittedName>
</protein>
<dbReference type="Pfam" id="PF02492">
    <property type="entry name" value="cobW"/>
    <property type="match status" value="1"/>
</dbReference>
<comment type="caution">
    <text evidence="8">The sequence shown here is derived from an EMBL/GenBank/DDBJ whole genome shotgun (WGS) entry which is preliminary data.</text>
</comment>
<gene>
    <name evidence="8" type="ORF">D3M95_05990</name>
</gene>
<sequence>MNDSPNSPQQNPAQQNPAQPAHSARPAQPTPVTVLSGFLGAGKTTLLNDVLANRHGKRVAVIVNDFSEVNIDAALIAGEGHLTRGEDRFVELTNGCICCTLREDLIESVGTLARSGRFDHILIESTGISEPMPVAATFEWTWEDGTRLADIAPIDTMVTLVDATSFLTHISQKRSLFDANMPATADDERMIADLLVDQVEFADLIYITKSDLVSEAIYHRVEQLVRRMNPRARVERMVDGEVVVGEAGCGVDDGCGEDVGEDRGERRIPATEAILGAHLYSEATARTYEGYLDELANPHTPETEEYGISSVVFRGDRPFDRQRLINVLRSTSGLVRSKGYCWVADQLEMVQLWHQAGPDLRIQPVAYWKGTDRTPGTEVVLIGVNIDGYAIMRKLGEAMLSDEELKDML</sequence>
<dbReference type="AlphaFoldDB" id="A0A418Q6X0"/>
<dbReference type="PANTHER" id="PTHR43603">
    <property type="entry name" value="COBW DOMAIN-CONTAINING PROTEIN DDB_G0274527"/>
    <property type="match status" value="1"/>
</dbReference>
<keyword evidence="3" id="KW-0143">Chaperone</keyword>
<dbReference type="InterPro" id="IPR027417">
    <property type="entry name" value="P-loop_NTPase"/>
</dbReference>
<proteinExistence type="inferred from homology"/>
<dbReference type="STRING" id="1451189.CFAL_07010"/>
<feature type="domain" description="CobW C-terminal" evidence="7">
    <location>
        <begin position="308"/>
        <end position="399"/>
    </location>
</feature>
<dbReference type="GO" id="GO:0016787">
    <property type="term" value="F:hydrolase activity"/>
    <property type="evidence" value="ECO:0007669"/>
    <property type="project" value="UniProtKB-KW"/>
</dbReference>
<evidence type="ECO:0000313" key="8">
    <source>
        <dbReference type="EMBL" id="RIX34857.1"/>
    </source>
</evidence>
<evidence type="ECO:0000256" key="6">
    <source>
        <dbReference type="SAM" id="MobiDB-lite"/>
    </source>
</evidence>
<evidence type="ECO:0000256" key="3">
    <source>
        <dbReference type="ARBA" id="ARBA00023186"/>
    </source>
</evidence>
<evidence type="ECO:0000259" key="7">
    <source>
        <dbReference type="SMART" id="SM00833"/>
    </source>
</evidence>
<keyword evidence="2" id="KW-0378">Hydrolase</keyword>
<comment type="catalytic activity">
    <reaction evidence="5">
        <text>GTP + H2O = GDP + phosphate + H(+)</text>
        <dbReference type="Rhea" id="RHEA:19669"/>
        <dbReference type="ChEBI" id="CHEBI:15377"/>
        <dbReference type="ChEBI" id="CHEBI:15378"/>
        <dbReference type="ChEBI" id="CHEBI:37565"/>
        <dbReference type="ChEBI" id="CHEBI:43474"/>
        <dbReference type="ChEBI" id="CHEBI:58189"/>
    </reaction>
    <physiologicalReaction direction="left-to-right" evidence="5">
        <dbReference type="Rhea" id="RHEA:19670"/>
    </physiologicalReaction>
</comment>
<dbReference type="Gene3D" id="3.30.1220.10">
    <property type="entry name" value="CobW-like, C-terminal domain"/>
    <property type="match status" value="1"/>
</dbReference>
<dbReference type="GO" id="GO:0000166">
    <property type="term" value="F:nucleotide binding"/>
    <property type="evidence" value="ECO:0007669"/>
    <property type="project" value="UniProtKB-KW"/>
</dbReference>
<dbReference type="Proteomes" id="UP000285278">
    <property type="component" value="Unassembled WGS sequence"/>
</dbReference>
<keyword evidence="1" id="KW-0547">Nucleotide-binding</keyword>
<dbReference type="InterPro" id="IPR051927">
    <property type="entry name" value="Zn_Chap_cDPG_Synth"/>
</dbReference>